<dbReference type="EMBL" id="LAZR01045087">
    <property type="protein sequence ID" value="KKK99706.1"/>
    <property type="molecule type" value="Genomic_DNA"/>
</dbReference>
<accession>A0A0F9CSY5</accession>
<protein>
    <submittedName>
        <fullName evidence="1">Uncharacterized protein</fullName>
    </submittedName>
</protein>
<feature type="non-terminal residue" evidence="1">
    <location>
        <position position="68"/>
    </location>
</feature>
<gene>
    <name evidence="1" type="ORF">LCGC14_2630060</name>
</gene>
<name>A0A0F9CSY5_9ZZZZ</name>
<comment type="caution">
    <text evidence="1">The sequence shown here is derived from an EMBL/GenBank/DDBJ whole genome shotgun (WGS) entry which is preliminary data.</text>
</comment>
<reference evidence="1" key="1">
    <citation type="journal article" date="2015" name="Nature">
        <title>Complex archaea that bridge the gap between prokaryotes and eukaryotes.</title>
        <authorList>
            <person name="Spang A."/>
            <person name="Saw J.H."/>
            <person name="Jorgensen S.L."/>
            <person name="Zaremba-Niedzwiedzka K."/>
            <person name="Martijn J."/>
            <person name="Lind A.E."/>
            <person name="van Eijk R."/>
            <person name="Schleper C."/>
            <person name="Guy L."/>
            <person name="Ettema T.J."/>
        </authorList>
    </citation>
    <scope>NUCLEOTIDE SEQUENCE</scope>
</reference>
<proteinExistence type="predicted"/>
<dbReference type="AlphaFoldDB" id="A0A0F9CSY5"/>
<evidence type="ECO:0000313" key="1">
    <source>
        <dbReference type="EMBL" id="KKK99706.1"/>
    </source>
</evidence>
<organism evidence="1">
    <name type="scientific">marine sediment metagenome</name>
    <dbReference type="NCBI Taxonomy" id="412755"/>
    <lineage>
        <taxon>unclassified sequences</taxon>
        <taxon>metagenomes</taxon>
        <taxon>ecological metagenomes</taxon>
    </lineage>
</organism>
<sequence>MAIDTNEKLLSMLNFGDGTVLHVLPEADAAIGADDRLHLLDLYSGIAAAAPPVVARRFFSLNVWNGSE</sequence>